<keyword evidence="3" id="KW-1185">Reference proteome</keyword>
<name>A0A420YGF3_9PEZI</name>
<dbReference type="InterPro" id="IPR057678">
    <property type="entry name" value="DUF7918"/>
</dbReference>
<dbReference type="PANTHER" id="PTHR36223">
    <property type="entry name" value="BETA-LACTAMASE-TYPE TRANSPEPTIDASE FOLD DOMAIN CONTAINING PROTEIN"/>
    <property type="match status" value="1"/>
</dbReference>
<organism evidence="2 3">
    <name type="scientific">Coniochaeta pulveracea</name>
    <dbReference type="NCBI Taxonomy" id="177199"/>
    <lineage>
        <taxon>Eukaryota</taxon>
        <taxon>Fungi</taxon>
        <taxon>Dikarya</taxon>
        <taxon>Ascomycota</taxon>
        <taxon>Pezizomycotina</taxon>
        <taxon>Sordariomycetes</taxon>
        <taxon>Sordariomycetidae</taxon>
        <taxon>Coniochaetales</taxon>
        <taxon>Coniochaetaceae</taxon>
        <taxon>Coniochaeta</taxon>
    </lineage>
</organism>
<dbReference type="Proteomes" id="UP000275385">
    <property type="component" value="Unassembled WGS sequence"/>
</dbReference>
<evidence type="ECO:0000259" key="1">
    <source>
        <dbReference type="Pfam" id="PF25534"/>
    </source>
</evidence>
<dbReference type="OrthoDB" id="3364132at2759"/>
<sequence length="312" mass="35000">MAIIEDLGLTISIHIDGTPVPEYDDPEPCVDDIGDPAYTHVCNKYIEVKDNAEYAFHFSAIGEQKWLSQTSSHGFTFTFYVDGKAMASHVLKAVHQGVRLINQGVISFENGQTVLRRYRFAAVNMVDDADTKRVKSDSKLAKSLGLIRVVVHRFKVFATHPEGYETEKQTSKASALSVAEKALKGRAVSHGTILSPAVETRRSHVVDGERLDSSARPYAIFQFKYRSKVALRNEMILPRSPSPALSVDGLGREEVERLARERLAEIKREKNISVKRELKDVLDLTEDAAAPQRPLKIRRRRDGKEIIDLTDD</sequence>
<feature type="domain" description="DUF7918" evidence="1">
    <location>
        <begin position="8"/>
        <end position="240"/>
    </location>
</feature>
<dbReference type="STRING" id="177199.A0A420YGF3"/>
<reference evidence="2 3" key="1">
    <citation type="submission" date="2018-08" db="EMBL/GenBank/DDBJ databases">
        <title>Draft genome of the lignicolous fungus Coniochaeta pulveracea.</title>
        <authorList>
            <person name="Borstlap C.J."/>
            <person name="De Witt R.N."/>
            <person name="Botha A."/>
            <person name="Volschenk H."/>
        </authorList>
    </citation>
    <scope>NUCLEOTIDE SEQUENCE [LARGE SCALE GENOMIC DNA]</scope>
    <source>
        <strain evidence="2 3">CAB683</strain>
    </source>
</reference>
<evidence type="ECO:0000313" key="3">
    <source>
        <dbReference type="Proteomes" id="UP000275385"/>
    </source>
</evidence>
<protein>
    <recommendedName>
        <fullName evidence="1">DUF7918 domain-containing protein</fullName>
    </recommendedName>
</protein>
<dbReference type="AlphaFoldDB" id="A0A420YGF3"/>
<dbReference type="Pfam" id="PF25534">
    <property type="entry name" value="DUF7918"/>
    <property type="match status" value="1"/>
</dbReference>
<accession>A0A420YGF3</accession>
<evidence type="ECO:0000313" key="2">
    <source>
        <dbReference type="EMBL" id="RKU46949.1"/>
    </source>
</evidence>
<comment type="caution">
    <text evidence="2">The sequence shown here is derived from an EMBL/GenBank/DDBJ whole genome shotgun (WGS) entry which is preliminary data.</text>
</comment>
<dbReference type="EMBL" id="QVQW01000011">
    <property type="protein sequence ID" value="RKU46949.1"/>
    <property type="molecule type" value="Genomic_DNA"/>
</dbReference>
<proteinExistence type="predicted"/>
<gene>
    <name evidence="2" type="ORF">DL546_005681</name>
</gene>
<dbReference type="PANTHER" id="PTHR36223:SF1">
    <property type="entry name" value="TRANSCRIPTION ELONGATION FACTOR EAF N-TERMINAL DOMAIN-CONTAINING PROTEIN"/>
    <property type="match status" value="1"/>
</dbReference>